<dbReference type="Pfam" id="PF04954">
    <property type="entry name" value="SIP"/>
    <property type="match status" value="1"/>
</dbReference>
<dbReference type="InterPro" id="IPR039374">
    <property type="entry name" value="SIP_fam"/>
</dbReference>
<dbReference type="InterPro" id="IPR039261">
    <property type="entry name" value="FNR_nucleotide-bd"/>
</dbReference>
<dbReference type="SUPFAM" id="SSF63380">
    <property type="entry name" value="Riboflavin synthase domain-like"/>
    <property type="match status" value="1"/>
</dbReference>
<dbReference type="CDD" id="cd06193">
    <property type="entry name" value="siderophore_interacting"/>
    <property type="match status" value="1"/>
</dbReference>
<dbReference type="EMBL" id="BOPH01000036">
    <property type="protein sequence ID" value="GIJ68100.1"/>
    <property type="molecule type" value="Genomic_DNA"/>
</dbReference>
<dbReference type="Pfam" id="PF08021">
    <property type="entry name" value="FAD_binding_9"/>
    <property type="match status" value="1"/>
</dbReference>
<dbReference type="PANTHER" id="PTHR30157:SF0">
    <property type="entry name" value="NADPH-DEPENDENT FERRIC-CHELATE REDUCTASE"/>
    <property type="match status" value="1"/>
</dbReference>
<name>A0A8J3ZTH7_9ACTN</name>
<sequence>MSKLLDHFLVRATVAAVDHVTPRMRRIRLTGPTNLSWTPGQHVRVHVGDLRLRSYSIWAHRAGALDLCVLDHPGDGPGARWARDVRPGQPVSFTRPQGRLVPREAPYHLLVGDETAGVAFGAILRALPPAVPTFTLIEVDDPSDRLDLPGEVHWVPRPGLLAGLSTLDLPAEPGVAYVAGEARACQAVRRHLVTDRGWPRTAVVVKPFWTPGRRGLD</sequence>
<proteinExistence type="predicted"/>
<dbReference type="RefSeq" id="WP_203928047.1">
    <property type="nucleotide sequence ID" value="NZ_BOPH01000036.1"/>
</dbReference>
<evidence type="ECO:0000313" key="2">
    <source>
        <dbReference type="EMBL" id="GIJ68100.1"/>
    </source>
</evidence>
<protein>
    <recommendedName>
        <fullName evidence="1">FAD-binding FR-type domain-containing protein</fullName>
    </recommendedName>
</protein>
<dbReference type="InterPro" id="IPR017927">
    <property type="entry name" value="FAD-bd_FR_type"/>
</dbReference>
<comment type="caution">
    <text evidence="2">The sequence shown here is derived from an EMBL/GenBank/DDBJ whole genome shotgun (WGS) entry which is preliminary data.</text>
</comment>
<evidence type="ECO:0000313" key="3">
    <source>
        <dbReference type="Proteomes" id="UP000635606"/>
    </source>
</evidence>
<dbReference type="AlphaFoldDB" id="A0A8J3ZTH7"/>
<accession>A0A8J3ZTH7</accession>
<dbReference type="Gene3D" id="2.40.30.10">
    <property type="entry name" value="Translation factors"/>
    <property type="match status" value="1"/>
</dbReference>
<evidence type="ECO:0000259" key="1">
    <source>
        <dbReference type="PROSITE" id="PS51384"/>
    </source>
</evidence>
<dbReference type="GO" id="GO:0016491">
    <property type="term" value="F:oxidoreductase activity"/>
    <property type="evidence" value="ECO:0007669"/>
    <property type="project" value="InterPro"/>
</dbReference>
<reference evidence="2" key="1">
    <citation type="submission" date="2021-01" db="EMBL/GenBank/DDBJ databases">
        <title>Whole genome shotgun sequence of Virgisporangium ochraceum NBRC 16418.</title>
        <authorList>
            <person name="Komaki H."/>
            <person name="Tamura T."/>
        </authorList>
    </citation>
    <scope>NUCLEOTIDE SEQUENCE</scope>
    <source>
        <strain evidence="2">NBRC 16418</strain>
    </source>
</reference>
<dbReference type="InterPro" id="IPR007037">
    <property type="entry name" value="SIP_rossman_dom"/>
</dbReference>
<dbReference type="Proteomes" id="UP000635606">
    <property type="component" value="Unassembled WGS sequence"/>
</dbReference>
<dbReference type="InterPro" id="IPR017938">
    <property type="entry name" value="Riboflavin_synthase-like_b-brl"/>
</dbReference>
<dbReference type="PANTHER" id="PTHR30157">
    <property type="entry name" value="FERRIC REDUCTASE, NADPH-DEPENDENT"/>
    <property type="match status" value="1"/>
</dbReference>
<organism evidence="2 3">
    <name type="scientific">Virgisporangium ochraceum</name>
    <dbReference type="NCBI Taxonomy" id="65505"/>
    <lineage>
        <taxon>Bacteria</taxon>
        <taxon>Bacillati</taxon>
        <taxon>Actinomycetota</taxon>
        <taxon>Actinomycetes</taxon>
        <taxon>Micromonosporales</taxon>
        <taxon>Micromonosporaceae</taxon>
        <taxon>Virgisporangium</taxon>
    </lineage>
</organism>
<dbReference type="InterPro" id="IPR013113">
    <property type="entry name" value="SIP_FAD-bd"/>
</dbReference>
<feature type="domain" description="FAD-binding FR-type" evidence="1">
    <location>
        <begin position="7"/>
        <end position="103"/>
    </location>
</feature>
<dbReference type="Gene3D" id="3.40.50.80">
    <property type="entry name" value="Nucleotide-binding domain of ferredoxin-NADP reductase (FNR) module"/>
    <property type="match status" value="1"/>
</dbReference>
<dbReference type="PROSITE" id="PS51384">
    <property type="entry name" value="FAD_FR"/>
    <property type="match status" value="1"/>
</dbReference>
<keyword evidence="3" id="KW-1185">Reference proteome</keyword>
<gene>
    <name evidence="2" type="ORF">Voc01_030170</name>
</gene>